<evidence type="ECO:0000313" key="1">
    <source>
        <dbReference type="EMBL" id="PIZ17344.1"/>
    </source>
</evidence>
<dbReference type="AlphaFoldDB" id="A0A2H9PD32"/>
<sequence>MKIDWAKIGIRDLSGLICEILRKKGIDATLVGGACISIYSDNRYISGDLDFITYSSTKEIEEIFTPLGFLRKSRRHFEHPECRFFIEFPAPPIAIGNELIKDYQSIKTKFGIIRMLTPTDCVRDRLAAYFFWGDMQSLEQALMVANRQNINIEVIKKWALKEGASKELNKFLSKLKKTKTSSQLQTT</sequence>
<gene>
    <name evidence="1" type="ORF">COY51_00475</name>
</gene>
<evidence type="ECO:0000313" key="2">
    <source>
        <dbReference type="Proteomes" id="UP000234145"/>
    </source>
</evidence>
<accession>A0A2H9PD32</accession>
<proteinExistence type="predicted"/>
<name>A0A2H9PD32_9BACT</name>
<protein>
    <submittedName>
        <fullName evidence="1">Uncharacterized protein</fullName>
    </submittedName>
</protein>
<organism evidence="1 2">
    <name type="scientific">Candidatus Desantisbacteria bacterium CG_4_10_14_0_8_um_filter_39_17</name>
    <dbReference type="NCBI Taxonomy" id="1974542"/>
    <lineage>
        <taxon>Bacteria</taxon>
        <taxon>Candidatus Desantisiibacteriota</taxon>
    </lineage>
</organism>
<dbReference type="EMBL" id="PFMS01000010">
    <property type="protein sequence ID" value="PIZ17344.1"/>
    <property type="molecule type" value="Genomic_DNA"/>
</dbReference>
<reference evidence="2" key="1">
    <citation type="submission" date="2017-09" db="EMBL/GenBank/DDBJ databases">
        <title>Depth-based differentiation of microbial function through sediment-hosted aquifers and enrichment of novel symbionts in the deep terrestrial subsurface.</title>
        <authorList>
            <person name="Probst A.J."/>
            <person name="Ladd B."/>
            <person name="Jarett J.K."/>
            <person name="Geller-Mcgrath D.E."/>
            <person name="Sieber C.M.K."/>
            <person name="Emerson J.B."/>
            <person name="Anantharaman K."/>
            <person name="Thomas B.C."/>
            <person name="Malmstrom R."/>
            <person name="Stieglmeier M."/>
            <person name="Klingl A."/>
            <person name="Woyke T."/>
            <person name="Ryan C.M."/>
            <person name="Banfield J.F."/>
        </authorList>
    </citation>
    <scope>NUCLEOTIDE SEQUENCE [LARGE SCALE GENOMIC DNA]</scope>
</reference>
<dbReference type="Proteomes" id="UP000234145">
    <property type="component" value="Unassembled WGS sequence"/>
</dbReference>
<comment type="caution">
    <text evidence="1">The sequence shown here is derived from an EMBL/GenBank/DDBJ whole genome shotgun (WGS) entry which is preliminary data.</text>
</comment>